<dbReference type="InterPro" id="IPR003593">
    <property type="entry name" value="AAA+_ATPase"/>
</dbReference>
<keyword evidence="5" id="KW-1278">Translocase</keyword>
<evidence type="ECO:0000256" key="3">
    <source>
        <dbReference type="ARBA" id="ARBA00022741"/>
    </source>
</evidence>
<evidence type="ECO:0000256" key="1">
    <source>
        <dbReference type="ARBA" id="ARBA00022448"/>
    </source>
</evidence>
<dbReference type="InterPro" id="IPR047641">
    <property type="entry name" value="ABC_transpr_MalK/UgpC-like"/>
</dbReference>
<keyword evidence="6" id="KW-0472">Membrane</keyword>
<dbReference type="SUPFAM" id="SSF52540">
    <property type="entry name" value="P-loop containing nucleoside triphosphate hydrolases"/>
    <property type="match status" value="1"/>
</dbReference>
<evidence type="ECO:0000259" key="7">
    <source>
        <dbReference type="PROSITE" id="PS50893"/>
    </source>
</evidence>
<dbReference type="InterPro" id="IPR003439">
    <property type="entry name" value="ABC_transporter-like_ATP-bd"/>
</dbReference>
<keyword evidence="2" id="KW-1003">Cell membrane</keyword>
<dbReference type="PANTHER" id="PTHR43875">
    <property type="entry name" value="MALTODEXTRIN IMPORT ATP-BINDING PROTEIN MSMX"/>
    <property type="match status" value="1"/>
</dbReference>
<keyword evidence="1" id="KW-0813">Transport</keyword>
<dbReference type="PROSITE" id="PS50893">
    <property type="entry name" value="ABC_TRANSPORTER_2"/>
    <property type="match status" value="1"/>
</dbReference>
<gene>
    <name evidence="8" type="primary">sugC</name>
    <name evidence="8" type="ORF">Poly51_33230</name>
</gene>
<dbReference type="GO" id="GO:0016887">
    <property type="term" value="F:ATP hydrolysis activity"/>
    <property type="evidence" value="ECO:0007669"/>
    <property type="project" value="InterPro"/>
</dbReference>
<keyword evidence="9" id="KW-1185">Reference proteome</keyword>
<organism evidence="8 9">
    <name type="scientific">Rubripirellula tenax</name>
    <dbReference type="NCBI Taxonomy" id="2528015"/>
    <lineage>
        <taxon>Bacteria</taxon>
        <taxon>Pseudomonadati</taxon>
        <taxon>Planctomycetota</taxon>
        <taxon>Planctomycetia</taxon>
        <taxon>Pirellulales</taxon>
        <taxon>Pirellulaceae</taxon>
        <taxon>Rubripirellula</taxon>
    </lineage>
</organism>
<sequence length="381" mass="40875">MPHVELRDIHSTLGGISILRGMDFRIPDVASTVAGDPYIVLLGPSGCGKSTTLRTIAGLQSPDQGQVLIGGEDVTTRPSRRRDVAMVFQGDSLYPHLTIRQSLAVSAARTTDRSKRESQIGRAILMTGISAIADRHPDRLSGGELRRAAIAKVIASGASVRLLDEPLSALDASVRHGLAADLRRFHDTDAATTIHVTHDGDEAMRMADLIAVMAGGRIVQFDTPSQIYDAPNSVTVAQSIGTPPMNFLNASIANGEVCFEDDRIRLRRCESVDHIVGISSASSVKNIIVGVRPASVHLGELGSTSLVLSIVRSSLSICRMNHSLLITVPIEGQAFAALLPRTTLFETTSLEKDTVSIAAGFDDLHFFDRATGIRINDRSDR</sequence>
<dbReference type="InterPro" id="IPR017871">
    <property type="entry name" value="ABC_transporter-like_CS"/>
</dbReference>
<name>A0A5C6F1Y6_9BACT</name>
<dbReference type="OrthoDB" id="9790614at2"/>
<dbReference type="InterPro" id="IPR027417">
    <property type="entry name" value="P-loop_NTPase"/>
</dbReference>
<dbReference type="SMART" id="SM00382">
    <property type="entry name" value="AAA"/>
    <property type="match status" value="1"/>
</dbReference>
<accession>A0A5C6F1Y6</accession>
<dbReference type="InterPro" id="IPR008995">
    <property type="entry name" value="Mo/tungstate-bd_C_term_dom"/>
</dbReference>
<dbReference type="InterPro" id="IPR012340">
    <property type="entry name" value="NA-bd_OB-fold"/>
</dbReference>
<protein>
    <submittedName>
        <fullName evidence="8">Trehalose import ATP-binding protein SugC</fullName>
        <ecNumber evidence="8">3.6.3.-</ecNumber>
    </submittedName>
</protein>
<evidence type="ECO:0000256" key="4">
    <source>
        <dbReference type="ARBA" id="ARBA00022840"/>
    </source>
</evidence>
<evidence type="ECO:0000313" key="8">
    <source>
        <dbReference type="EMBL" id="TWU54604.1"/>
    </source>
</evidence>
<dbReference type="PANTHER" id="PTHR43875:SF15">
    <property type="entry name" value="TREHALOSE IMPORT ATP-BINDING PROTEIN SUGC"/>
    <property type="match status" value="1"/>
</dbReference>
<dbReference type="AlphaFoldDB" id="A0A5C6F1Y6"/>
<evidence type="ECO:0000313" key="9">
    <source>
        <dbReference type="Proteomes" id="UP000318288"/>
    </source>
</evidence>
<dbReference type="Gene3D" id="3.40.50.300">
    <property type="entry name" value="P-loop containing nucleotide triphosphate hydrolases"/>
    <property type="match status" value="1"/>
</dbReference>
<reference evidence="8 9" key="1">
    <citation type="submission" date="2019-02" db="EMBL/GenBank/DDBJ databases">
        <title>Deep-cultivation of Planctomycetes and their phenomic and genomic characterization uncovers novel biology.</title>
        <authorList>
            <person name="Wiegand S."/>
            <person name="Jogler M."/>
            <person name="Boedeker C."/>
            <person name="Pinto D."/>
            <person name="Vollmers J."/>
            <person name="Rivas-Marin E."/>
            <person name="Kohn T."/>
            <person name="Peeters S.H."/>
            <person name="Heuer A."/>
            <person name="Rast P."/>
            <person name="Oberbeckmann S."/>
            <person name="Bunk B."/>
            <person name="Jeske O."/>
            <person name="Meyerdierks A."/>
            <person name="Storesund J.E."/>
            <person name="Kallscheuer N."/>
            <person name="Luecker S."/>
            <person name="Lage O.M."/>
            <person name="Pohl T."/>
            <person name="Merkel B.J."/>
            <person name="Hornburger P."/>
            <person name="Mueller R.-W."/>
            <person name="Bruemmer F."/>
            <person name="Labrenz M."/>
            <person name="Spormann A.M."/>
            <person name="Op Den Camp H."/>
            <person name="Overmann J."/>
            <person name="Amann R."/>
            <person name="Jetten M.S.M."/>
            <person name="Mascher T."/>
            <person name="Medema M.H."/>
            <person name="Devos D.P."/>
            <person name="Kaster A.-K."/>
            <person name="Ovreas L."/>
            <person name="Rohde M."/>
            <person name="Galperin M.Y."/>
            <person name="Jogler C."/>
        </authorList>
    </citation>
    <scope>NUCLEOTIDE SEQUENCE [LARGE SCALE GENOMIC DNA]</scope>
    <source>
        <strain evidence="8 9">Poly51</strain>
    </source>
</reference>
<proteinExistence type="predicted"/>
<dbReference type="Gene3D" id="2.40.50.140">
    <property type="entry name" value="Nucleic acid-binding proteins"/>
    <property type="match status" value="1"/>
</dbReference>
<dbReference type="EC" id="3.6.3.-" evidence="8"/>
<keyword evidence="8" id="KW-0378">Hydrolase</keyword>
<dbReference type="SUPFAM" id="SSF50331">
    <property type="entry name" value="MOP-like"/>
    <property type="match status" value="1"/>
</dbReference>
<dbReference type="GO" id="GO:0055052">
    <property type="term" value="C:ATP-binding cassette (ABC) transporter complex, substrate-binding subunit-containing"/>
    <property type="evidence" value="ECO:0007669"/>
    <property type="project" value="TreeGrafter"/>
</dbReference>
<dbReference type="RefSeq" id="WP_146458792.1">
    <property type="nucleotide sequence ID" value="NZ_SJPW01000004.1"/>
</dbReference>
<dbReference type="Gene3D" id="2.40.50.100">
    <property type="match status" value="1"/>
</dbReference>
<evidence type="ECO:0000256" key="5">
    <source>
        <dbReference type="ARBA" id="ARBA00022967"/>
    </source>
</evidence>
<dbReference type="Pfam" id="PF00005">
    <property type="entry name" value="ABC_tran"/>
    <property type="match status" value="1"/>
</dbReference>
<feature type="domain" description="ABC transporter" evidence="7">
    <location>
        <begin position="4"/>
        <end position="240"/>
    </location>
</feature>
<dbReference type="EMBL" id="SJPW01000004">
    <property type="protein sequence ID" value="TWU54604.1"/>
    <property type="molecule type" value="Genomic_DNA"/>
</dbReference>
<dbReference type="GO" id="GO:0005524">
    <property type="term" value="F:ATP binding"/>
    <property type="evidence" value="ECO:0007669"/>
    <property type="project" value="UniProtKB-KW"/>
</dbReference>
<comment type="caution">
    <text evidence="8">The sequence shown here is derived from an EMBL/GenBank/DDBJ whole genome shotgun (WGS) entry which is preliminary data.</text>
</comment>
<dbReference type="Proteomes" id="UP000318288">
    <property type="component" value="Unassembled WGS sequence"/>
</dbReference>
<keyword evidence="4 8" id="KW-0067">ATP-binding</keyword>
<evidence type="ECO:0000256" key="2">
    <source>
        <dbReference type="ARBA" id="ARBA00022475"/>
    </source>
</evidence>
<keyword evidence="3" id="KW-0547">Nucleotide-binding</keyword>
<evidence type="ECO:0000256" key="6">
    <source>
        <dbReference type="ARBA" id="ARBA00023136"/>
    </source>
</evidence>
<dbReference type="PROSITE" id="PS00211">
    <property type="entry name" value="ABC_TRANSPORTER_1"/>
    <property type="match status" value="1"/>
</dbReference>